<dbReference type="Gene3D" id="1.20.120.1760">
    <property type="match status" value="1"/>
</dbReference>
<feature type="non-terminal residue" evidence="2">
    <location>
        <position position="63"/>
    </location>
</feature>
<reference evidence="2 3" key="1">
    <citation type="journal article" date="2012" name="J. Bacteriol.">
        <title>Draft Genome Sequence of Mesorhizobium alhagi CCNWXJ12-2T, a Novel Salt-Resistant Species Isolated from the Desert of Northwestern China.</title>
        <authorList>
            <person name="Zhou M."/>
            <person name="Chen W."/>
            <person name="Chen H."/>
            <person name="Wei G."/>
        </authorList>
    </citation>
    <scope>NUCLEOTIDE SEQUENCE [LARGE SCALE GENOMIC DNA]</scope>
    <source>
        <strain evidence="2 3">CCNWXJ12-2</strain>
    </source>
</reference>
<dbReference type="EMBL" id="AHAM01000307">
    <property type="protein sequence ID" value="EHK52686.1"/>
    <property type="molecule type" value="Genomic_DNA"/>
</dbReference>
<keyword evidence="1" id="KW-1133">Transmembrane helix</keyword>
<dbReference type="Pfam" id="PF01066">
    <property type="entry name" value="CDP-OH_P_transf"/>
    <property type="match status" value="1"/>
</dbReference>
<keyword evidence="1" id="KW-0812">Transmembrane</keyword>
<protein>
    <submittedName>
        <fullName evidence="2">CDP-diacylglycerol--glycerol-3-phosphate 3-phosphatidyltransferase</fullName>
    </submittedName>
</protein>
<dbReference type="InterPro" id="IPR000462">
    <property type="entry name" value="CDP-OH_P_trans"/>
</dbReference>
<name>H0I2U9_9HYPH</name>
<dbReference type="GO" id="GO:0008654">
    <property type="term" value="P:phospholipid biosynthetic process"/>
    <property type="evidence" value="ECO:0007669"/>
    <property type="project" value="InterPro"/>
</dbReference>
<dbReference type="AlphaFoldDB" id="H0I2U9"/>
<evidence type="ECO:0000313" key="3">
    <source>
        <dbReference type="Proteomes" id="UP000003250"/>
    </source>
</evidence>
<evidence type="ECO:0000313" key="2">
    <source>
        <dbReference type="EMBL" id="EHK52686.1"/>
    </source>
</evidence>
<dbReference type="GO" id="GO:0016020">
    <property type="term" value="C:membrane"/>
    <property type="evidence" value="ECO:0007669"/>
    <property type="project" value="InterPro"/>
</dbReference>
<dbReference type="Proteomes" id="UP000003250">
    <property type="component" value="Unassembled WGS sequence"/>
</dbReference>
<keyword evidence="3" id="KW-1185">Reference proteome</keyword>
<sequence length="63" mass="7075">MGKRAFNLPNMLTYARILAVPMVVLCFFLEGRLQSSDFARWSALAIFIAASVTDYLDGYLARV</sequence>
<proteinExistence type="predicted"/>
<feature type="transmembrane region" description="Helical" evidence="1">
    <location>
        <begin position="12"/>
        <end position="29"/>
    </location>
</feature>
<evidence type="ECO:0000256" key="1">
    <source>
        <dbReference type="SAM" id="Phobius"/>
    </source>
</evidence>
<organism evidence="2 3">
    <name type="scientific">Mesorhizobium alhagi CCNWXJ12-2</name>
    <dbReference type="NCBI Taxonomy" id="1107882"/>
    <lineage>
        <taxon>Bacteria</taxon>
        <taxon>Pseudomonadati</taxon>
        <taxon>Pseudomonadota</taxon>
        <taxon>Alphaproteobacteria</taxon>
        <taxon>Hyphomicrobiales</taxon>
        <taxon>Phyllobacteriaceae</taxon>
        <taxon>Allomesorhizobium</taxon>
    </lineage>
</organism>
<dbReference type="RefSeq" id="WP_008840356.1">
    <property type="nucleotide sequence ID" value="NZ_AHAM01000307.1"/>
</dbReference>
<keyword evidence="1" id="KW-0472">Membrane</keyword>
<accession>H0I2U9</accession>
<dbReference type="GO" id="GO:0016780">
    <property type="term" value="F:phosphotransferase activity, for other substituted phosphate groups"/>
    <property type="evidence" value="ECO:0007669"/>
    <property type="project" value="InterPro"/>
</dbReference>
<feature type="transmembrane region" description="Helical" evidence="1">
    <location>
        <begin position="41"/>
        <end position="61"/>
    </location>
</feature>
<gene>
    <name evidence="2" type="ORF">MAXJ12_34024</name>
</gene>
<keyword evidence="2" id="KW-0808">Transferase</keyword>
<dbReference type="InterPro" id="IPR043130">
    <property type="entry name" value="CDP-OH_PTrfase_TM_dom"/>
</dbReference>